<dbReference type="InterPro" id="IPR000281">
    <property type="entry name" value="HTH_RpiR"/>
</dbReference>
<dbReference type="PROSITE" id="PS51071">
    <property type="entry name" value="HTH_RPIR"/>
    <property type="match status" value="1"/>
</dbReference>
<dbReference type="GO" id="GO:1901135">
    <property type="term" value="P:carbohydrate derivative metabolic process"/>
    <property type="evidence" value="ECO:0007669"/>
    <property type="project" value="InterPro"/>
</dbReference>
<comment type="caution">
    <text evidence="5">The sequence shown here is derived from an EMBL/GenBank/DDBJ whole genome shotgun (WGS) entry which is preliminary data.</text>
</comment>
<dbReference type="PANTHER" id="PTHR30514:SF18">
    <property type="entry name" value="RPIR-FAMILY TRANSCRIPTIONAL REGULATOR"/>
    <property type="match status" value="1"/>
</dbReference>
<dbReference type="InterPro" id="IPR009057">
    <property type="entry name" value="Homeodomain-like_sf"/>
</dbReference>
<protein>
    <submittedName>
        <fullName evidence="5">RpiR family transcriptional regulator</fullName>
    </submittedName>
</protein>
<keyword evidence="2" id="KW-0238">DNA-binding</keyword>
<dbReference type="EMBL" id="SMFQ01000005">
    <property type="protein sequence ID" value="TCJ83097.1"/>
    <property type="molecule type" value="Genomic_DNA"/>
</dbReference>
<evidence type="ECO:0000256" key="3">
    <source>
        <dbReference type="ARBA" id="ARBA00023163"/>
    </source>
</evidence>
<keyword evidence="1" id="KW-0805">Transcription regulation</keyword>
<dbReference type="PANTHER" id="PTHR30514">
    <property type="entry name" value="GLUCOKINASE"/>
    <property type="match status" value="1"/>
</dbReference>
<dbReference type="GO" id="GO:0097367">
    <property type="term" value="F:carbohydrate derivative binding"/>
    <property type="evidence" value="ECO:0007669"/>
    <property type="project" value="InterPro"/>
</dbReference>
<evidence type="ECO:0000259" key="4">
    <source>
        <dbReference type="PROSITE" id="PS51071"/>
    </source>
</evidence>
<accession>A0A4R1EP87</accession>
<evidence type="ECO:0000313" key="5">
    <source>
        <dbReference type="EMBL" id="TCJ83097.1"/>
    </source>
</evidence>
<evidence type="ECO:0000256" key="2">
    <source>
        <dbReference type="ARBA" id="ARBA00023125"/>
    </source>
</evidence>
<keyword evidence="6" id="KW-1185">Reference proteome</keyword>
<evidence type="ECO:0000256" key="1">
    <source>
        <dbReference type="ARBA" id="ARBA00023015"/>
    </source>
</evidence>
<keyword evidence="3" id="KW-0804">Transcription</keyword>
<dbReference type="Pfam" id="PF01418">
    <property type="entry name" value="HTH_6"/>
    <property type="match status" value="1"/>
</dbReference>
<dbReference type="GO" id="GO:0003677">
    <property type="term" value="F:DNA binding"/>
    <property type="evidence" value="ECO:0007669"/>
    <property type="project" value="UniProtKB-KW"/>
</dbReference>
<dbReference type="Gene3D" id="1.10.10.10">
    <property type="entry name" value="Winged helix-like DNA-binding domain superfamily/Winged helix DNA-binding domain"/>
    <property type="match status" value="1"/>
</dbReference>
<dbReference type="RefSeq" id="WP_131907581.1">
    <property type="nucleotide sequence ID" value="NZ_BAAAFU010000007.1"/>
</dbReference>
<dbReference type="InterPro" id="IPR046348">
    <property type="entry name" value="SIS_dom_sf"/>
</dbReference>
<dbReference type="Pfam" id="PF01380">
    <property type="entry name" value="SIS"/>
    <property type="match status" value="1"/>
</dbReference>
<dbReference type="SUPFAM" id="SSF46689">
    <property type="entry name" value="Homeodomain-like"/>
    <property type="match status" value="1"/>
</dbReference>
<dbReference type="AlphaFoldDB" id="A0A4R1EP87"/>
<proteinExistence type="predicted"/>
<dbReference type="InterPro" id="IPR035472">
    <property type="entry name" value="RpiR-like_SIS"/>
</dbReference>
<dbReference type="InterPro" id="IPR047640">
    <property type="entry name" value="RpiR-like"/>
</dbReference>
<dbReference type="OrthoDB" id="3237351at2"/>
<organism evidence="5 6">
    <name type="scientific">Cocleimonas flava</name>
    <dbReference type="NCBI Taxonomy" id="634765"/>
    <lineage>
        <taxon>Bacteria</taxon>
        <taxon>Pseudomonadati</taxon>
        <taxon>Pseudomonadota</taxon>
        <taxon>Gammaproteobacteria</taxon>
        <taxon>Thiotrichales</taxon>
        <taxon>Thiotrichaceae</taxon>
        <taxon>Cocleimonas</taxon>
    </lineage>
</organism>
<gene>
    <name evidence="5" type="ORF">EV695_3835</name>
</gene>
<dbReference type="SUPFAM" id="SSF53697">
    <property type="entry name" value="SIS domain"/>
    <property type="match status" value="1"/>
</dbReference>
<reference evidence="5 6" key="1">
    <citation type="submission" date="2019-03" db="EMBL/GenBank/DDBJ databases">
        <title>Genomic Encyclopedia of Type Strains, Phase IV (KMG-IV): sequencing the most valuable type-strain genomes for metagenomic binning, comparative biology and taxonomic classification.</title>
        <authorList>
            <person name="Goeker M."/>
        </authorList>
    </citation>
    <scope>NUCLEOTIDE SEQUENCE [LARGE SCALE GENOMIC DNA]</scope>
    <source>
        <strain evidence="5 6">DSM 24830</strain>
    </source>
</reference>
<evidence type="ECO:0000313" key="6">
    <source>
        <dbReference type="Proteomes" id="UP000294887"/>
    </source>
</evidence>
<dbReference type="CDD" id="cd05013">
    <property type="entry name" value="SIS_RpiR"/>
    <property type="match status" value="1"/>
</dbReference>
<dbReference type="Proteomes" id="UP000294887">
    <property type="component" value="Unassembled WGS sequence"/>
</dbReference>
<sequence length="290" mass="32710">MKSGTGIVKDILSDCMDELTHSERQVASILLTDYPVAGMQSITSLASIAKVSTPTVVRLAKKLGFDGFSKMQEALREEVAAQIKKPVSKHDSWITESSNKHISHQFADAVAANLRHTLDRLDQNAFDSVAEILGDSSRRIFLVGGRITRSNADYFYNHLQIIRPKVTLLSESSNVWPQYILDMDESSILIIFDIRRYEKDLQKLAHLVKERGCTIILFTDQWGSPIEKHAEYCFKSLVEVPSSLDSTIAITFIVESLLAQIQNQSWDSSRDRIESLEAMFGVTKLFRNLK</sequence>
<dbReference type="InterPro" id="IPR001347">
    <property type="entry name" value="SIS_dom"/>
</dbReference>
<dbReference type="Gene3D" id="3.40.50.10490">
    <property type="entry name" value="Glucose-6-phosphate isomerase like protein, domain 1"/>
    <property type="match status" value="1"/>
</dbReference>
<dbReference type="InterPro" id="IPR036388">
    <property type="entry name" value="WH-like_DNA-bd_sf"/>
</dbReference>
<name>A0A4R1EP87_9GAMM</name>
<dbReference type="GO" id="GO:0003700">
    <property type="term" value="F:DNA-binding transcription factor activity"/>
    <property type="evidence" value="ECO:0007669"/>
    <property type="project" value="InterPro"/>
</dbReference>
<feature type="domain" description="HTH rpiR-type" evidence="4">
    <location>
        <begin position="6"/>
        <end position="82"/>
    </location>
</feature>